<dbReference type="OrthoDB" id="281471at2"/>
<dbReference type="Proteomes" id="UP000095143">
    <property type="component" value="Unassembled WGS sequence"/>
</dbReference>
<dbReference type="SUPFAM" id="SSF52172">
    <property type="entry name" value="CheY-like"/>
    <property type="match status" value="1"/>
</dbReference>
<gene>
    <name evidence="5" type="ORF">BBI10_06655</name>
</gene>
<dbReference type="SMART" id="SM00448">
    <property type="entry name" value="REC"/>
    <property type="match status" value="1"/>
</dbReference>
<feature type="modified residue" description="4-aspartylphosphate" evidence="3">
    <location>
        <position position="55"/>
    </location>
</feature>
<comment type="caution">
    <text evidence="5">The sequence shown here is derived from an EMBL/GenBank/DDBJ whole genome shotgun (WGS) entry which is preliminary data.</text>
</comment>
<dbReference type="EMBL" id="MDEN01000057">
    <property type="protein sequence ID" value="OCX23693.1"/>
    <property type="molecule type" value="Genomic_DNA"/>
</dbReference>
<evidence type="ECO:0000256" key="2">
    <source>
        <dbReference type="ARBA" id="ARBA00022553"/>
    </source>
</evidence>
<accession>A0A1C2E9N1</accession>
<dbReference type="PANTHER" id="PTHR44591:SF24">
    <property type="entry name" value="PROTEIN-GLUTAMATE METHYLESTERASE_PROTEIN-GLUTAMINE GLUTAMINASE 1"/>
    <property type="match status" value="1"/>
</dbReference>
<keyword evidence="2 3" id="KW-0597">Phosphoprotein</keyword>
<dbReference type="GO" id="GO:0006935">
    <property type="term" value="P:chemotaxis"/>
    <property type="evidence" value="ECO:0007669"/>
    <property type="project" value="UniProtKB-KW"/>
</dbReference>
<dbReference type="AlphaFoldDB" id="A0A1C2E9N1"/>
<proteinExistence type="predicted"/>
<dbReference type="PANTHER" id="PTHR44591">
    <property type="entry name" value="STRESS RESPONSE REGULATOR PROTEIN 1"/>
    <property type="match status" value="1"/>
</dbReference>
<keyword evidence="1" id="KW-0145">Chemotaxis</keyword>
<dbReference type="SUPFAM" id="SSF103039">
    <property type="entry name" value="CheC-like"/>
    <property type="match status" value="1"/>
</dbReference>
<evidence type="ECO:0000313" key="5">
    <source>
        <dbReference type="EMBL" id="OCX23693.1"/>
    </source>
</evidence>
<dbReference type="RefSeq" id="WP_065987596.1">
    <property type="nucleotide sequence ID" value="NZ_MDEN01000057.1"/>
</dbReference>
<sequence length="333" mass="36061">MPTIPLLICDDSNMARKQLMKALPPEWDVSVTTAANGREGIEAIRQGLGRVVLLDLTMPDMDGYQTLAAIRAESLQASVIVVSGDVQEEAVRRTLELGALAFLKKPADPDQLQQTLERLGLLGESANQSLALTSGGDQAAISFNDAFRETVNVAMGRAAALLARVLGVFVQLPVPNVNMLEVGELHMALADAQANDRLTAVCQGYIGGGIAGEALLLFHDSEISDMAQLMKVDDADYSDMEMLLDLSSILIGACLSGIAEQLDVAFSQSHPQVLGLHSGIEELIRLNERRWKKTLAVEISYSLEGHNIHFDLLMLFTEDSVELLSRKLAHLMS</sequence>
<dbReference type="Gene3D" id="3.40.1550.10">
    <property type="entry name" value="CheC-like"/>
    <property type="match status" value="1"/>
</dbReference>
<reference evidence="5 6" key="1">
    <citation type="submission" date="2016-08" db="EMBL/GenBank/DDBJ databases">
        <title>Whole genome sequence of Pseudomonas graminis strain UASWS1507, a potential biological control agent for agriculture.</title>
        <authorList>
            <person name="Crovadore J."/>
            <person name="Calmin G."/>
            <person name="Chablais R."/>
            <person name="Cochard B."/>
            <person name="Lefort F."/>
        </authorList>
    </citation>
    <scope>NUCLEOTIDE SEQUENCE [LARGE SCALE GENOMIC DNA]</scope>
    <source>
        <strain evidence="5 6">UASWS1507</strain>
    </source>
</reference>
<dbReference type="CDD" id="cd17593">
    <property type="entry name" value="REC_CheC-like"/>
    <property type="match status" value="1"/>
</dbReference>
<organism evidence="5 6">
    <name type="scientific">Pseudomonas graminis</name>
    <dbReference type="NCBI Taxonomy" id="158627"/>
    <lineage>
        <taxon>Bacteria</taxon>
        <taxon>Pseudomonadati</taxon>
        <taxon>Pseudomonadota</taxon>
        <taxon>Gammaproteobacteria</taxon>
        <taxon>Pseudomonadales</taxon>
        <taxon>Pseudomonadaceae</taxon>
        <taxon>Pseudomonas</taxon>
    </lineage>
</organism>
<dbReference type="GO" id="GO:0000160">
    <property type="term" value="P:phosphorelay signal transduction system"/>
    <property type="evidence" value="ECO:0007669"/>
    <property type="project" value="InterPro"/>
</dbReference>
<protein>
    <submittedName>
        <fullName evidence="5">Chemotaxis protein CheC</fullName>
    </submittedName>
</protein>
<evidence type="ECO:0000313" key="6">
    <source>
        <dbReference type="Proteomes" id="UP000095143"/>
    </source>
</evidence>
<dbReference type="STRING" id="158627.BW687_10365"/>
<evidence type="ECO:0000256" key="3">
    <source>
        <dbReference type="PROSITE-ProRule" id="PRU00169"/>
    </source>
</evidence>
<dbReference type="InterPro" id="IPR001789">
    <property type="entry name" value="Sig_transdc_resp-reg_receiver"/>
</dbReference>
<dbReference type="CDD" id="cd17910">
    <property type="entry name" value="CheC_ClassII"/>
    <property type="match status" value="1"/>
</dbReference>
<evidence type="ECO:0000259" key="4">
    <source>
        <dbReference type="PROSITE" id="PS50110"/>
    </source>
</evidence>
<dbReference type="Pfam" id="PF00072">
    <property type="entry name" value="Response_reg"/>
    <property type="match status" value="1"/>
</dbReference>
<evidence type="ECO:0000256" key="1">
    <source>
        <dbReference type="ARBA" id="ARBA00022500"/>
    </source>
</evidence>
<dbReference type="InterPro" id="IPR028976">
    <property type="entry name" value="CheC-like_sf"/>
</dbReference>
<feature type="domain" description="Response regulatory" evidence="4">
    <location>
        <begin position="5"/>
        <end position="120"/>
    </location>
</feature>
<dbReference type="PROSITE" id="PS50110">
    <property type="entry name" value="RESPONSE_REGULATORY"/>
    <property type="match status" value="1"/>
</dbReference>
<dbReference type="InterPro" id="IPR050595">
    <property type="entry name" value="Bact_response_regulator"/>
</dbReference>
<name>A0A1C2E9N1_9PSED</name>
<dbReference type="InterPro" id="IPR011006">
    <property type="entry name" value="CheY-like_superfamily"/>
</dbReference>
<dbReference type="Gene3D" id="3.40.50.2300">
    <property type="match status" value="1"/>
</dbReference>